<feature type="compositionally biased region" description="Low complexity" evidence="1">
    <location>
        <begin position="379"/>
        <end position="388"/>
    </location>
</feature>
<reference evidence="2 3" key="1">
    <citation type="journal article" date="2019" name="Mol. Ecol. Resour.">
        <title>Improving Illumina assemblies with Hi-C and long reads: an example with the North African dromedary.</title>
        <authorList>
            <person name="Elbers J.P."/>
            <person name="Rogers M.F."/>
            <person name="Perelman P.L."/>
            <person name="Proskuryakova A.A."/>
            <person name="Serdyukova N.A."/>
            <person name="Johnson W.E."/>
            <person name="Horin P."/>
            <person name="Corander J."/>
            <person name="Murphy D."/>
            <person name="Burger P.A."/>
        </authorList>
    </citation>
    <scope>NUCLEOTIDE SEQUENCE [LARGE SCALE GENOMIC DNA]</scope>
    <source>
        <strain evidence="2">Drom800</strain>
        <tissue evidence="2">Blood</tissue>
    </source>
</reference>
<feature type="region of interest" description="Disordered" evidence="1">
    <location>
        <begin position="1013"/>
        <end position="1093"/>
    </location>
</feature>
<feature type="compositionally biased region" description="Polar residues" evidence="1">
    <location>
        <begin position="1"/>
        <end position="12"/>
    </location>
</feature>
<feature type="region of interest" description="Disordered" evidence="1">
    <location>
        <begin position="222"/>
        <end position="257"/>
    </location>
</feature>
<feature type="region of interest" description="Disordered" evidence="1">
    <location>
        <begin position="697"/>
        <end position="742"/>
    </location>
</feature>
<protein>
    <submittedName>
        <fullName evidence="2">Uncharacterized protein</fullName>
    </submittedName>
</protein>
<dbReference type="Proteomes" id="UP000299084">
    <property type="component" value="Unassembled WGS sequence"/>
</dbReference>
<comment type="caution">
    <text evidence="2">The sequence shown here is derived from an EMBL/GenBank/DDBJ whole genome shotgun (WGS) entry which is preliminary data.</text>
</comment>
<organism evidence="2 3">
    <name type="scientific">Camelus dromedarius</name>
    <name type="common">Dromedary</name>
    <name type="synonym">Arabian camel</name>
    <dbReference type="NCBI Taxonomy" id="9838"/>
    <lineage>
        <taxon>Eukaryota</taxon>
        <taxon>Metazoa</taxon>
        <taxon>Chordata</taxon>
        <taxon>Craniata</taxon>
        <taxon>Vertebrata</taxon>
        <taxon>Euteleostomi</taxon>
        <taxon>Mammalia</taxon>
        <taxon>Eutheria</taxon>
        <taxon>Laurasiatheria</taxon>
        <taxon>Artiodactyla</taxon>
        <taxon>Tylopoda</taxon>
        <taxon>Camelidae</taxon>
        <taxon>Camelus</taxon>
    </lineage>
</organism>
<name>A0A5N4DDL9_CAMDR</name>
<feature type="compositionally biased region" description="Polar residues" evidence="1">
    <location>
        <begin position="715"/>
        <end position="725"/>
    </location>
</feature>
<feature type="compositionally biased region" description="Polar residues" evidence="1">
    <location>
        <begin position="455"/>
        <end position="467"/>
    </location>
</feature>
<proteinExistence type="predicted"/>
<evidence type="ECO:0000313" key="3">
    <source>
        <dbReference type="Proteomes" id="UP000299084"/>
    </source>
</evidence>
<dbReference type="AlphaFoldDB" id="A0A5N4DDL9"/>
<feature type="region of interest" description="Disordered" evidence="1">
    <location>
        <begin position="798"/>
        <end position="817"/>
    </location>
</feature>
<feature type="compositionally biased region" description="Basic residues" evidence="1">
    <location>
        <begin position="368"/>
        <end position="378"/>
    </location>
</feature>
<evidence type="ECO:0000313" key="2">
    <source>
        <dbReference type="EMBL" id="KAB1269263.1"/>
    </source>
</evidence>
<sequence>MRAHQGTSTPRPDTNGCRSHRCRGSDAPAALQPPSLYLPPETAQVTGERLVTKGQRPIPAPVLKWSSWAPSRRVSLRCLVQWQCGFGLGGRHILKPATAACPSLPPCLCHHGKTAILSCCPGTSQCDNPAHTGNCPSPSSLGTAPTNSRISDQAADPTPCGIWCFLTQQVRICTLSAPHSGFSKALEDEVKVGRMGFFPQQLPSFPSCAASTPTFTQCVGDDSVTSDEGKHLGVPKAQTLPPREMEGERRGIPGAKSKNQVWSLLSGSSGHSKSIFNPLLSSAKTEVKGGLTPGLQPRELREGGQGQKQLVGNGAGAGWKAEKGPQGSTRGSGAAQRDVSPRPGVCSPQVPVQRPRQLAGNTVQPRGASRHSPRKAPRRAPALRIPLSSSKSVFPPPALQRWDSGPPGGRSQENFGGGWLQEEEEGRAPAEGAEGHSCRARSPWEPTIAEGSGGSLTLHQSRPSSRTAEPAAGRGARRSPPRQTGRSWQSCWPSQEPGITLLAVLLPELWKPRGQVSVCPLFLCCRGRRGNGADIQEDCSGASGTLRWQGTPARGVAGALAFSAGGMGRGLPPSTPLTFVQVDVLRGQGTVGQLSPLLQDVVFVIWALPEMCLPHARPGRHSLSLELDVLTPVKSLISCGHSKLCHVHVLPGGGGWWEVRVVGGSTQSRGELGGALTPWISTSCRSIRSLRRETRVGVSLPRRTLPNPAPGLTGPSAQAPTPQTSGRERLPSSGLRRCAAEPRLTSAAALDKQEDEEQKRGQHVAQLLEEVRSAFGDDDVDDAAAARQRGVCWGRAGAAPTEQCTPTGPPQRSRVGLGKGRVAAAPGASPPLTPREVGCCQTRLAVPFPGDVPQAPRAASCTWAGGAAVAGAVARRVPRGRLGGGLGDSQVEDAALVQAAVVVVQVAGVGALVCRLQRVDAQREIAAREGVRPHRHAVAQEGRPVGAALARRVQVEQAVCAVMRHPGRLPVPVHHLLRLLQVPVGPHVRAVHARQQRGRPALHSQHLLLAVPVRAGGPGWGSESVRDPRPGGSQEGGANGREGDTHGHQGGSNGDAGYRCIAPRPSPPPLRTGRKRSRELRGPCPRPRSPQAAAAVPWPVPRMNSEKLPQLEAAAVAGLINALLARRVHVHEPARRATGWAAAEVPVDHALAVVQPVLARPGRRPPSSLRTRTPRSCRRSRAPTALVRRERHWGRGVAQDKTTERLTEFPGRAVTNLRTEGQQSLEGEGDLYIRVTHPDWAPTWFPGSLLQSSLRWC</sequence>
<keyword evidence="3" id="KW-1185">Reference proteome</keyword>
<evidence type="ECO:0000256" key="1">
    <source>
        <dbReference type="SAM" id="MobiDB-lite"/>
    </source>
</evidence>
<feature type="region of interest" description="Disordered" evidence="1">
    <location>
        <begin position="286"/>
        <end position="491"/>
    </location>
</feature>
<gene>
    <name evidence="2" type="ORF">Cadr_000013045</name>
</gene>
<accession>A0A5N4DDL9</accession>
<dbReference type="EMBL" id="JWIN03000013">
    <property type="protein sequence ID" value="KAB1269263.1"/>
    <property type="molecule type" value="Genomic_DNA"/>
</dbReference>
<feature type="region of interest" description="Disordered" evidence="1">
    <location>
        <begin position="1"/>
        <end position="37"/>
    </location>
</feature>